<reference evidence="2 3" key="1">
    <citation type="journal article" date="2023" name="Commun. Biol.">
        <title>Genome analysis of Parmales, the sister group of diatoms, reveals the evolutionary specialization of diatoms from phago-mixotrophs to photoautotrophs.</title>
        <authorList>
            <person name="Ban H."/>
            <person name="Sato S."/>
            <person name="Yoshikawa S."/>
            <person name="Yamada K."/>
            <person name="Nakamura Y."/>
            <person name="Ichinomiya M."/>
            <person name="Sato N."/>
            <person name="Blanc-Mathieu R."/>
            <person name="Endo H."/>
            <person name="Kuwata A."/>
            <person name="Ogata H."/>
        </authorList>
    </citation>
    <scope>NUCLEOTIDE SEQUENCE [LARGE SCALE GENOMIC DNA]</scope>
</reference>
<name>A0ABQ6MQW4_9STRA</name>
<accession>A0ABQ6MQW4</accession>
<comment type="caution">
    <text evidence="2">The sequence shown here is derived from an EMBL/GenBank/DDBJ whole genome shotgun (WGS) entry which is preliminary data.</text>
</comment>
<dbReference type="EMBL" id="BRYB01003092">
    <property type="protein sequence ID" value="GMI30279.1"/>
    <property type="molecule type" value="Genomic_DNA"/>
</dbReference>
<keyword evidence="3" id="KW-1185">Reference proteome</keyword>
<organism evidence="2 3">
    <name type="scientific">Tetraparma gracilis</name>
    <dbReference type="NCBI Taxonomy" id="2962635"/>
    <lineage>
        <taxon>Eukaryota</taxon>
        <taxon>Sar</taxon>
        <taxon>Stramenopiles</taxon>
        <taxon>Ochrophyta</taxon>
        <taxon>Bolidophyceae</taxon>
        <taxon>Parmales</taxon>
        <taxon>Triparmaceae</taxon>
        <taxon>Tetraparma</taxon>
    </lineage>
</organism>
<feature type="region of interest" description="Disordered" evidence="1">
    <location>
        <begin position="14"/>
        <end position="48"/>
    </location>
</feature>
<evidence type="ECO:0000313" key="2">
    <source>
        <dbReference type="EMBL" id="GMI30279.1"/>
    </source>
</evidence>
<protein>
    <submittedName>
        <fullName evidence="2">Uncharacterized protein</fullName>
    </submittedName>
</protein>
<feature type="compositionally biased region" description="Acidic residues" evidence="1">
    <location>
        <begin position="36"/>
        <end position="48"/>
    </location>
</feature>
<proteinExistence type="predicted"/>
<evidence type="ECO:0000256" key="1">
    <source>
        <dbReference type="SAM" id="MobiDB-lite"/>
    </source>
</evidence>
<dbReference type="Proteomes" id="UP001165060">
    <property type="component" value="Unassembled WGS sequence"/>
</dbReference>
<gene>
    <name evidence="2" type="ORF">TeGR_g15312</name>
</gene>
<evidence type="ECO:0000313" key="3">
    <source>
        <dbReference type="Proteomes" id="UP001165060"/>
    </source>
</evidence>
<sequence length="488" mass="55840">MPSNRGRLLRVGAGRHSKRFADGSPVKALRPAIDSSDSEDYDDGTIDPDLWADDFQREHGPGAAVAKVSQSERDEYGISDDEGGEEDFDLPLVSDMLIRPYLVNQVMSSSGVREGGLEDVTEPHGMGNSLFDPRLRRIATSSMNFRDLKGRKIQYAPAADDSHSRSMGKWITASRNLLLSRSRAGNLAAEEQIAIARGYFCGIVLRRWCAVARKMGKFRRIMTRFFCGQALKRWERAAYVIKMGELFVRAVTKALYARAFGKMNAHRLAMKAAKIMQICAGNSLKIHFAAWAMYMGIEAKQKSRCDELFAYNTKKSSFKKWMYEVRVKKTFVKAIQRIKSRMMAPAFDTWRHIADWLAFEEKFWGTAVERAAKRAYMRWAGKRWHEKTVARRALRRIMAAVFKKSEVGMLMHGFSKLRAKPSLKKRGEWKPRKLGFCTCVYQLTHGGHCTCSFELHFHKRMQNFGNVMQSSDDIFGEQLRKSQTFEKQ</sequence>